<feature type="compositionally biased region" description="Basic residues" evidence="1">
    <location>
        <begin position="39"/>
        <end position="52"/>
    </location>
</feature>
<accession>A0ABD2XRM5</accession>
<feature type="compositionally biased region" description="Basic residues" evidence="1">
    <location>
        <begin position="213"/>
        <end position="223"/>
    </location>
</feature>
<evidence type="ECO:0000313" key="2">
    <source>
        <dbReference type="EMBL" id="KAL3497541.1"/>
    </source>
</evidence>
<feature type="compositionally biased region" description="Basic and acidic residues" evidence="1">
    <location>
        <begin position="92"/>
        <end position="103"/>
    </location>
</feature>
<name>A0ABD2XRM5_9GENT</name>
<feature type="compositionally biased region" description="Low complexity" evidence="1">
    <location>
        <begin position="79"/>
        <end position="91"/>
    </location>
</feature>
<dbReference type="InterPro" id="IPR012438">
    <property type="entry name" value="DUF1639"/>
</dbReference>
<evidence type="ECO:0000256" key="1">
    <source>
        <dbReference type="SAM" id="MobiDB-lite"/>
    </source>
</evidence>
<reference evidence="2 3" key="1">
    <citation type="submission" date="2024-11" db="EMBL/GenBank/DDBJ databases">
        <title>A near-complete genome assembly of Cinchona calisaya.</title>
        <authorList>
            <person name="Lian D.C."/>
            <person name="Zhao X.W."/>
            <person name="Wei L."/>
        </authorList>
    </citation>
    <scope>NUCLEOTIDE SEQUENCE [LARGE SCALE GENOMIC DNA]</scope>
    <source>
        <tissue evidence="2">Nenye</tissue>
    </source>
</reference>
<dbReference type="Proteomes" id="UP001630127">
    <property type="component" value="Unassembled WGS sequence"/>
</dbReference>
<dbReference type="EMBL" id="JBJUIK010000017">
    <property type="protein sequence ID" value="KAL3497541.1"/>
    <property type="molecule type" value="Genomic_DNA"/>
</dbReference>
<dbReference type="PANTHER" id="PTHR33130">
    <property type="entry name" value="PUTATIVE (DUF1639)-RELATED"/>
    <property type="match status" value="1"/>
</dbReference>
<evidence type="ECO:0000313" key="3">
    <source>
        <dbReference type="Proteomes" id="UP001630127"/>
    </source>
</evidence>
<dbReference type="AlphaFoldDB" id="A0ABD2XRM5"/>
<dbReference type="PANTHER" id="PTHR33130:SF40">
    <property type="entry name" value="CHROMOGRANIN (DUF1639)"/>
    <property type="match status" value="1"/>
</dbReference>
<feature type="compositionally biased region" description="Polar residues" evidence="1">
    <location>
        <begin position="134"/>
        <end position="144"/>
    </location>
</feature>
<protein>
    <submittedName>
        <fullName evidence="2">Uncharacterized protein</fullName>
    </submittedName>
</protein>
<keyword evidence="3" id="KW-1185">Reference proteome</keyword>
<sequence length="253" mass="28945">MATAPLKSQPKLHNFSLPHLRWAHKTPHLHQHQQQQQHRQQHPHSTIHRFRRRDSPDSDSENPPKSSSFPSRAPRKVKPPFSSSTSFVSCSSEKDQKPEKHDVVEEEVIETENDPKPWNLRPRRVVSKEKLQDETGSYWRNNNESGGGVLKSYSRAARGTAAAEGGGGVVGQVGYGTERQQRKVVEEKKKRLWISLSKEEIEEDVYSLTGSRPSRRPKKRPRNIQKQLDNVFPGLYLVGMTADSFRGHDHSLR</sequence>
<comment type="caution">
    <text evidence="2">The sequence shown here is derived from an EMBL/GenBank/DDBJ whole genome shotgun (WGS) entry which is preliminary data.</text>
</comment>
<proteinExistence type="predicted"/>
<feature type="region of interest" description="Disordered" evidence="1">
    <location>
        <begin position="1"/>
        <end position="149"/>
    </location>
</feature>
<organism evidence="2 3">
    <name type="scientific">Cinchona calisaya</name>
    <dbReference type="NCBI Taxonomy" id="153742"/>
    <lineage>
        <taxon>Eukaryota</taxon>
        <taxon>Viridiplantae</taxon>
        <taxon>Streptophyta</taxon>
        <taxon>Embryophyta</taxon>
        <taxon>Tracheophyta</taxon>
        <taxon>Spermatophyta</taxon>
        <taxon>Magnoliopsida</taxon>
        <taxon>eudicotyledons</taxon>
        <taxon>Gunneridae</taxon>
        <taxon>Pentapetalae</taxon>
        <taxon>asterids</taxon>
        <taxon>lamiids</taxon>
        <taxon>Gentianales</taxon>
        <taxon>Rubiaceae</taxon>
        <taxon>Cinchonoideae</taxon>
        <taxon>Cinchoneae</taxon>
        <taxon>Cinchona</taxon>
    </lineage>
</organism>
<feature type="compositionally biased region" description="Basic residues" evidence="1">
    <location>
        <begin position="21"/>
        <end position="31"/>
    </location>
</feature>
<feature type="region of interest" description="Disordered" evidence="1">
    <location>
        <begin position="204"/>
        <end position="226"/>
    </location>
</feature>
<dbReference type="Pfam" id="PF07797">
    <property type="entry name" value="DUF1639"/>
    <property type="match status" value="1"/>
</dbReference>
<gene>
    <name evidence="2" type="ORF">ACH5RR_040273</name>
</gene>